<dbReference type="InterPro" id="IPR000182">
    <property type="entry name" value="GNAT_dom"/>
</dbReference>
<comment type="caution">
    <text evidence="4">The sequence shown here is derived from an EMBL/GenBank/DDBJ whole genome shotgun (WGS) entry which is preliminary data.</text>
</comment>
<feature type="domain" description="N-acetyltransferase" evidence="3">
    <location>
        <begin position="12"/>
        <end position="148"/>
    </location>
</feature>
<keyword evidence="1 4" id="KW-0808">Transferase</keyword>
<reference evidence="4" key="1">
    <citation type="submission" date="2016-10" db="EMBL/GenBank/DDBJ databases">
        <title>Sequence of Gallionella enrichment culture.</title>
        <authorList>
            <person name="Poehlein A."/>
            <person name="Muehling M."/>
            <person name="Daniel R."/>
        </authorList>
    </citation>
    <scope>NUCLEOTIDE SEQUENCE</scope>
</reference>
<dbReference type="CDD" id="cd04301">
    <property type="entry name" value="NAT_SF"/>
    <property type="match status" value="1"/>
</dbReference>
<dbReference type="InterPro" id="IPR050832">
    <property type="entry name" value="Bact_Acetyltransf"/>
</dbReference>
<protein>
    <submittedName>
        <fullName evidence="4">Acetyltransferase YpeA</fullName>
        <ecNumber evidence="4">2.3.1.-</ecNumber>
    </submittedName>
</protein>
<accession>A0A1J5S152</accession>
<evidence type="ECO:0000256" key="1">
    <source>
        <dbReference type="ARBA" id="ARBA00022679"/>
    </source>
</evidence>
<evidence type="ECO:0000259" key="3">
    <source>
        <dbReference type="PROSITE" id="PS51186"/>
    </source>
</evidence>
<dbReference type="PANTHER" id="PTHR43877">
    <property type="entry name" value="AMINOALKYLPHOSPHONATE N-ACETYLTRANSFERASE-RELATED-RELATED"/>
    <property type="match status" value="1"/>
</dbReference>
<proteinExistence type="predicted"/>
<dbReference type="Gene3D" id="3.40.630.30">
    <property type="match status" value="1"/>
</dbReference>
<dbReference type="AlphaFoldDB" id="A0A1J5S152"/>
<dbReference type="SUPFAM" id="SSF55729">
    <property type="entry name" value="Acyl-CoA N-acyltransferases (Nat)"/>
    <property type="match status" value="1"/>
</dbReference>
<organism evidence="4">
    <name type="scientific">mine drainage metagenome</name>
    <dbReference type="NCBI Taxonomy" id="410659"/>
    <lineage>
        <taxon>unclassified sequences</taxon>
        <taxon>metagenomes</taxon>
        <taxon>ecological metagenomes</taxon>
    </lineage>
</organism>
<keyword evidence="2 4" id="KW-0012">Acyltransferase</keyword>
<dbReference type="InterPro" id="IPR016181">
    <property type="entry name" value="Acyl_CoA_acyltransferase"/>
</dbReference>
<dbReference type="GO" id="GO:0016747">
    <property type="term" value="F:acyltransferase activity, transferring groups other than amino-acyl groups"/>
    <property type="evidence" value="ECO:0007669"/>
    <property type="project" value="InterPro"/>
</dbReference>
<dbReference type="EMBL" id="MLJW01000080">
    <property type="protein sequence ID" value="OIR01826.1"/>
    <property type="molecule type" value="Genomic_DNA"/>
</dbReference>
<gene>
    <name evidence="4" type="primary">ypeA_3</name>
    <name evidence="4" type="ORF">GALL_161280</name>
</gene>
<dbReference type="PROSITE" id="PS51186">
    <property type="entry name" value="GNAT"/>
    <property type="match status" value="1"/>
</dbReference>
<name>A0A1J5S152_9ZZZZ</name>
<dbReference type="EC" id="2.3.1.-" evidence="4"/>
<evidence type="ECO:0000313" key="4">
    <source>
        <dbReference type="EMBL" id="OIR01826.1"/>
    </source>
</evidence>
<evidence type="ECO:0000256" key="2">
    <source>
        <dbReference type="ARBA" id="ARBA00023315"/>
    </source>
</evidence>
<dbReference type="Pfam" id="PF00583">
    <property type="entry name" value="Acetyltransf_1"/>
    <property type="match status" value="1"/>
</dbReference>
<sequence>MNTPSLVPVVVVDTRAMIESDLPEACALWERTEGVELSEGDDLSELAAYLARNPGASQVAYVGDALAGAVLAGSDGRRGFLYHLAVDPSYRGRGVGRELAARALARLRESGVRRVLILVARDNPEGRAFWQRCGWEPLDFAEPMAIEP</sequence>